<proteinExistence type="predicted"/>
<name>A0ABW9I767_9ACTN</name>
<feature type="transmembrane region" description="Helical" evidence="1">
    <location>
        <begin position="12"/>
        <end position="30"/>
    </location>
</feature>
<feature type="transmembrane region" description="Helical" evidence="1">
    <location>
        <begin position="36"/>
        <end position="55"/>
    </location>
</feature>
<dbReference type="Proteomes" id="UP001631957">
    <property type="component" value="Unassembled WGS sequence"/>
</dbReference>
<dbReference type="RefSeq" id="WP_409124020.1">
    <property type="nucleotide sequence ID" value="NZ_JBJVNI010000039.1"/>
</dbReference>
<keyword evidence="1" id="KW-1133">Transmembrane helix</keyword>
<sequence>MTVGGWCRALRAGVFAAVCALLAAVGHGVMSGTPVPWWAVAGGGVVVGAAGWGLAGRERGSGVIVGGVVAVQVVLHETFAQAQSLAPGARVVPGGGTAGMDGLCGTPMAPMSHAAHMTHLAHMTHSAEPAVHTHSMATAPLGMLAAHLLAAVLCGLWLAHGERAVFRVLSAVAVRLAAPLRMLLAVPVLHHPPAPRRRPGDHPAPARLLLCSSVTSRGPPTGAAAR</sequence>
<gene>
    <name evidence="2" type="ORF">ACKI18_44410</name>
</gene>
<evidence type="ECO:0000313" key="2">
    <source>
        <dbReference type="EMBL" id="MFM9615711.1"/>
    </source>
</evidence>
<feature type="transmembrane region" description="Helical" evidence="1">
    <location>
        <begin position="141"/>
        <end position="159"/>
    </location>
</feature>
<keyword evidence="1" id="KW-0472">Membrane</keyword>
<evidence type="ECO:0000256" key="1">
    <source>
        <dbReference type="SAM" id="Phobius"/>
    </source>
</evidence>
<reference evidence="2 3" key="1">
    <citation type="submission" date="2024-12" db="EMBL/GenBank/DDBJ databases">
        <title>Forecasting of Potato common scab and diversities of Pathogenic streptomyces spp. in china.</title>
        <authorList>
            <person name="Handique U."/>
            <person name="Wu J."/>
        </authorList>
    </citation>
    <scope>NUCLEOTIDE SEQUENCE [LARGE SCALE GENOMIC DNA]</scope>
    <source>
        <strain evidence="2 3">ZRIMU1530</strain>
    </source>
</reference>
<protein>
    <recommendedName>
        <fullName evidence="4">Integral membrane protein</fullName>
    </recommendedName>
</protein>
<organism evidence="2 3">
    <name type="scientific">Streptomyces niveiscabiei</name>
    <dbReference type="NCBI Taxonomy" id="164115"/>
    <lineage>
        <taxon>Bacteria</taxon>
        <taxon>Bacillati</taxon>
        <taxon>Actinomycetota</taxon>
        <taxon>Actinomycetes</taxon>
        <taxon>Kitasatosporales</taxon>
        <taxon>Streptomycetaceae</taxon>
        <taxon>Streptomyces</taxon>
    </lineage>
</organism>
<keyword evidence="1" id="KW-0812">Transmembrane</keyword>
<evidence type="ECO:0000313" key="3">
    <source>
        <dbReference type="Proteomes" id="UP001631957"/>
    </source>
</evidence>
<evidence type="ECO:0008006" key="4">
    <source>
        <dbReference type="Google" id="ProtNLM"/>
    </source>
</evidence>
<accession>A0ABW9I767</accession>
<comment type="caution">
    <text evidence="2">The sequence shown here is derived from an EMBL/GenBank/DDBJ whole genome shotgun (WGS) entry which is preliminary data.</text>
</comment>
<keyword evidence="3" id="KW-1185">Reference proteome</keyword>
<dbReference type="EMBL" id="JBJVNI010000039">
    <property type="protein sequence ID" value="MFM9615711.1"/>
    <property type="molecule type" value="Genomic_DNA"/>
</dbReference>